<dbReference type="InterPro" id="IPR017441">
    <property type="entry name" value="Protein_kinase_ATP_BS"/>
</dbReference>
<dbReference type="InterPro" id="IPR008271">
    <property type="entry name" value="Ser/Thr_kinase_AS"/>
</dbReference>
<feature type="region of interest" description="Disordered" evidence="11">
    <location>
        <begin position="658"/>
        <end position="677"/>
    </location>
</feature>
<comment type="subcellular location">
    <subcellularLocation>
        <location evidence="1">Cytoplasm</location>
    </subcellularLocation>
</comment>
<sequence length="677" mass="76457">MFRVDDLGKIVRGKQQKVKADENYDDYVIDVWTHCPPQSVEIKNRSVYDEYEVLEEIGTGAFGVVHRCVEKATGNTFAAKFVETPNDAAKETVRKEINTMSELRHPSLINLRDAFVYENETVMVYEFMSGGELFEKVSDEKNKTTEEEAINYIRQVCVALSHMHENSYVHLDLKPENIMFTTRKSNQVKLIDFGLTAKLDPRQPVKVTTGTAEFAAPEIALGYPVGFGTDMWSLGVLTYILLSGLSPFGGDDDNETLKNVKACDWNMDDPAFDDISVDAKDFLRKLLVMETANRMTVTQALEHPWLTNRLERVPKHIPSKQYISVRDAIRSKYDAWPEPNPPLGRVSQYSSLRKLRPSEYGIKDVSFDPEDALPRFIMRPCGPNCIPEGDNASFFCKVVSPSALTVTWYKDLVEIRHGSKHLLNNNASDYALTINQAKLEDRGEYVVKAQNSFGSKEERFFLDVLSKPGRANDSEANGSIEFLRQRRSLSTLEVPKITEERSLPFFTFYLRPRLIQKNHQCKLICTVEGNPIPTIEWLKDGSPVDESRAQILFRSGACSMEIFNMRPEDAGTYTCKATNELGEDRTECLVSVQTRSGQSYSPSSSTNYRSSSTRIHQRSRARSIISLEQSQSSTEIRRSSQKYASLFPDLVSSSDVNGTVSNGNGITHNGLHNEENV</sequence>
<accession>A0AAD4NGA8</accession>
<dbReference type="GO" id="GO:0035556">
    <property type="term" value="P:intracellular signal transduction"/>
    <property type="evidence" value="ECO:0007669"/>
    <property type="project" value="TreeGrafter"/>
</dbReference>
<feature type="domain" description="Protein kinase" evidence="12">
    <location>
        <begin position="51"/>
        <end position="306"/>
    </location>
</feature>
<dbReference type="InterPro" id="IPR003599">
    <property type="entry name" value="Ig_sub"/>
</dbReference>
<dbReference type="InterPro" id="IPR036179">
    <property type="entry name" value="Ig-like_dom_sf"/>
</dbReference>
<evidence type="ECO:0000256" key="4">
    <source>
        <dbReference type="ARBA" id="ARBA00022527"/>
    </source>
</evidence>
<dbReference type="SUPFAM" id="SSF56112">
    <property type="entry name" value="Protein kinase-like (PK-like)"/>
    <property type="match status" value="1"/>
</dbReference>
<dbReference type="Gene3D" id="2.60.40.10">
    <property type="entry name" value="Immunoglobulins"/>
    <property type="match status" value="2"/>
</dbReference>
<evidence type="ECO:0000256" key="2">
    <source>
        <dbReference type="ARBA" id="ARBA00006692"/>
    </source>
</evidence>
<evidence type="ECO:0000256" key="11">
    <source>
        <dbReference type="SAM" id="MobiDB-lite"/>
    </source>
</evidence>
<dbReference type="SMART" id="SM00409">
    <property type="entry name" value="IG"/>
    <property type="match status" value="2"/>
</dbReference>
<dbReference type="Pfam" id="PF07679">
    <property type="entry name" value="I-set"/>
    <property type="match status" value="2"/>
</dbReference>
<keyword evidence="6 10" id="KW-0547">Nucleotide-binding</keyword>
<dbReference type="InterPro" id="IPR003598">
    <property type="entry name" value="Ig_sub2"/>
</dbReference>
<dbReference type="InterPro" id="IPR013098">
    <property type="entry name" value="Ig_I-set"/>
</dbReference>
<comment type="caution">
    <text evidence="14">The sequence shown here is derived from an EMBL/GenBank/DDBJ whole genome shotgun (WGS) entry which is preliminary data.</text>
</comment>
<evidence type="ECO:0000256" key="1">
    <source>
        <dbReference type="ARBA" id="ARBA00004496"/>
    </source>
</evidence>
<dbReference type="SMART" id="SM00220">
    <property type="entry name" value="S_TKc"/>
    <property type="match status" value="1"/>
</dbReference>
<evidence type="ECO:0000256" key="6">
    <source>
        <dbReference type="ARBA" id="ARBA00022741"/>
    </source>
</evidence>
<feature type="domain" description="Ig-like" evidence="13">
    <location>
        <begin position="374"/>
        <end position="463"/>
    </location>
</feature>
<gene>
    <name evidence="14" type="ORF">DdX_03260</name>
</gene>
<keyword evidence="4" id="KW-0723">Serine/threonine-protein kinase</keyword>
<keyword evidence="5" id="KW-0808">Transferase</keyword>
<protein>
    <submittedName>
        <fullName evidence="14">Protein kinase domain-containing protein</fullName>
    </submittedName>
</protein>
<name>A0AAD4NGA8_9BILA</name>
<dbReference type="Proteomes" id="UP001201812">
    <property type="component" value="Unassembled WGS sequence"/>
</dbReference>
<dbReference type="EMBL" id="JAKKPZ010000002">
    <property type="protein sequence ID" value="KAI1726538.1"/>
    <property type="molecule type" value="Genomic_DNA"/>
</dbReference>
<dbReference type="Gene3D" id="1.10.510.10">
    <property type="entry name" value="Transferase(Phosphotransferase) domain 1"/>
    <property type="match status" value="1"/>
</dbReference>
<evidence type="ECO:0000313" key="14">
    <source>
        <dbReference type="EMBL" id="KAI1726538.1"/>
    </source>
</evidence>
<dbReference type="GO" id="GO:0019899">
    <property type="term" value="F:enzyme binding"/>
    <property type="evidence" value="ECO:0007669"/>
    <property type="project" value="UniProtKB-ARBA"/>
</dbReference>
<feature type="compositionally biased region" description="Polar residues" evidence="11">
    <location>
        <begin position="658"/>
        <end position="667"/>
    </location>
</feature>
<keyword evidence="8 10" id="KW-0067">ATP-binding</keyword>
<evidence type="ECO:0000256" key="3">
    <source>
        <dbReference type="ARBA" id="ARBA00022490"/>
    </source>
</evidence>
<dbReference type="InterPro" id="IPR013783">
    <property type="entry name" value="Ig-like_fold"/>
</dbReference>
<organism evidence="14 15">
    <name type="scientific">Ditylenchus destructor</name>
    <dbReference type="NCBI Taxonomy" id="166010"/>
    <lineage>
        <taxon>Eukaryota</taxon>
        <taxon>Metazoa</taxon>
        <taxon>Ecdysozoa</taxon>
        <taxon>Nematoda</taxon>
        <taxon>Chromadorea</taxon>
        <taxon>Rhabditida</taxon>
        <taxon>Tylenchina</taxon>
        <taxon>Tylenchomorpha</taxon>
        <taxon>Sphaerularioidea</taxon>
        <taxon>Anguinidae</taxon>
        <taxon>Anguininae</taxon>
        <taxon>Ditylenchus</taxon>
    </lineage>
</organism>
<keyword evidence="7 14" id="KW-0418">Kinase</keyword>
<keyword evidence="9" id="KW-0393">Immunoglobulin domain</keyword>
<evidence type="ECO:0000256" key="9">
    <source>
        <dbReference type="ARBA" id="ARBA00023319"/>
    </source>
</evidence>
<dbReference type="PROSITE" id="PS00107">
    <property type="entry name" value="PROTEIN_KINASE_ATP"/>
    <property type="match status" value="1"/>
</dbReference>
<dbReference type="FunFam" id="2.60.40.10:FF:000425">
    <property type="entry name" value="Myosin light chain kinase"/>
    <property type="match status" value="1"/>
</dbReference>
<feature type="binding site" evidence="10">
    <location>
        <position position="80"/>
    </location>
    <ligand>
        <name>ATP</name>
        <dbReference type="ChEBI" id="CHEBI:30616"/>
    </ligand>
</feature>
<proteinExistence type="inferred from homology"/>
<dbReference type="GO" id="GO:0005634">
    <property type="term" value="C:nucleus"/>
    <property type="evidence" value="ECO:0007669"/>
    <property type="project" value="TreeGrafter"/>
</dbReference>
<dbReference type="GO" id="GO:0043065">
    <property type="term" value="P:positive regulation of apoptotic process"/>
    <property type="evidence" value="ECO:0007669"/>
    <property type="project" value="TreeGrafter"/>
</dbReference>
<dbReference type="GO" id="GO:0031672">
    <property type="term" value="C:A band"/>
    <property type="evidence" value="ECO:0007669"/>
    <property type="project" value="UniProtKB-ARBA"/>
</dbReference>
<dbReference type="InterPro" id="IPR007110">
    <property type="entry name" value="Ig-like_dom"/>
</dbReference>
<dbReference type="PANTHER" id="PTHR24342">
    <property type="entry name" value="SERINE/THREONINE-PROTEIN KINASE 17"/>
    <property type="match status" value="1"/>
</dbReference>
<dbReference type="SMART" id="SM00408">
    <property type="entry name" value="IGc2"/>
    <property type="match status" value="2"/>
</dbReference>
<feature type="region of interest" description="Disordered" evidence="11">
    <location>
        <begin position="592"/>
        <end position="620"/>
    </location>
</feature>
<dbReference type="InterPro" id="IPR000719">
    <property type="entry name" value="Prot_kinase_dom"/>
</dbReference>
<keyword evidence="15" id="KW-1185">Reference proteome</keyword>
<feature type="domain" description="Ig-like" evidence="13">
    <location>
        <begin position="495"/>
        <end position="591"/>
    </location>
</feature>
<dbReference type="PANTHER" id="PTHR24342:SF20">
    <property type="entry name" value="MYOSIN LIGHT CHAIN KINASE, SMOOTH MUSCLE"/>
    <property type="match status" value="1"/>
</dbReference>
<evidence type="ECO:0000259" key="12">
    <source>
        <dbReference type="PROSITE" id="PS50011"/>
    </source>
</evidence>
<dbReference type="PROSITE" id="PS00108">
    <property type="entry name" value="PROTEIN_KINASE_ST"/>
    <property type="match status" value="1"/>
</dbReference>
<dbReference type="FunFam" id="1.10.510.10:FF:000321">
    <property type="entry name" value="Bent, isoform C"/>
    <property type="match status" value="1"/>
</dbReference>
<comment type="similarity">
    <text evidence="2">Belongs to the protein kinase superfamily. CAMK Ser/Thr protein kinase family.</text>
</comment>
<evidence type="ECO:0000256" key="10">
    <source>
        <dbReference type="PROSITE-ProRule" id="PRU10141"/>
    </source>
</evidence>
<dbReference type="AlphaFoldDB" id="A0AAD4NGA8"/>
<dbReference type="InterPro" id="IPR011009">
    <property type="entry name" value="Kinase-like_dom_sf"/>
</dbReference>
<dbReference type="SUPFAM" id="SSF48726">
    <property type="entry name" value="Immunoglobulin"/>
    <property type="match status" value="2"/>
</dbReference>
<evidence type="ECO:0000313" key="15">
    <source>
        <dbReference type="Proteomes" id="UP001201812"/>
    </source>
</evidence>
<dbReference type="Pfam" id="PF00069">
    <property type="entry name" value="Pkinase"/>
    <property type="match status" value="1"/>
</dbReference>
<keyword evidence="3" id="KW-0963">Cytoplasm</keyword>
<dbReference type="GO" id="GO:0004674">
    <property type="term" value="F:protein serine/threonine kinase activity"/>
    <property type="evidence" value="ECO:0007669"/>
    <property type="project" value="UniProtKB-KW"/>
</dbReference>
<feature type="compositionally biased region" description="Low complexity" evidence="11">
    <location>
        <begin position="594"/>
        <end position="614"/>
    </location>
</feature>
<evidence type="ECO:0000256" key="7">
    <source>
        <dbReference type="ARBA" id="ARBA00022777"/>
    </source>
</evidence>
<dbReference type="PROSITE" id="PS50835">
    <property type="entry name" value="IG_LIKE"/>
    <property type="match status" value="2"/>
</dbReference>
<evidence type="ECO:0000259" key="13">
    <source>
        <dbReference type="PROSITE" id="PS50835"/>
    </source>
</evidence>
<evidence type="ECO:0000256" key="5">
    <source>
        <dbReference type="ARBA" id="ARBA00022679"/>
    </source>
</evidence>
<dbReference type="PROSITE" id="PS50011">
    <property type="entry name" value="PROTEIN_KINASE_DOM"/>
    <property type="match status" value="1"/>
</dbReference>
<dbReference type="GO" id="GO:0005524">
    <property type="term" value="F:ATP binding"/>
    <property type="evidence" value="ECO:0007669"/>
    <property type="project" value="UniProtKB-UniRule"/>
</dbReference>
<evidence type="ECO:0000256" key="8">
    <source>
        <dbReference type="ARBA" id="ARBA00022840"/>
    </source>
</evidence>
<dbReference type="FunFam" id="3.30.200.20:FF:000249">
    <property type="entry name" value="twitchin isoform X2"/>
    <property type="match status" value="1"/>
</dbReference>
<reference evidence="14" key="1">
    <citation type="submission" date="2022-01" db="EMBL/GenBank/DDBJ databases">
        <title>Genome Sequence Resource for Two Populations of Ditylenchus destructor, the Migratory Endoparasitic Phytonematode.</title>
        <authorList>
            <person name="Zhang H."/>
            <person name="Lin R."/>
            <person name="Xie B."/>
        </authorList>
    </citation>
    <scope>NUCLEOTIDE SEQUENCE</scope>
    <source>
        <strain evidence="14">BazhouSP</strain>
    </source>
</reference>
<dbReference type="Gene3D" id="3.30.200.20">
    <property type="entry name" value="Phosphorylase Kinase, domain 1"/>
    <property type="match status" value="1"/>
</dbReference>